<sequence>MLRKRVPEENGTVPFELLDRSDLVWDSLRATSEWLRLHGLSTPKDLSMGPATRFEAACDAFAISQGWFKTYGTPYKSPDWNKLREAGVPRFGRPNSHDEKWSWMR</sequence>
<reference evidence="2" key="1">
    <citation type="journal article" date="2019" name="Int. J. Syst. Evol. Microbiol.">
        <title>The Global Catalogue of Microorganisms (GCM) 10K type strain sequencing project: providing services to taxonomists for standard genome sequencing and annotation.</title>
        <authorList>
            <consortium name="The Broad Institute Genomics Platform"/>
            <consortium name="The Broad Institute Genome Sequencing Center for Infectious Disease"/>
            <person name="Wu L."/>
            <person name="Ma J."/>
        </authorList>
    </citation>
    <scope>NUCLEOTIDE SEQUENCE [LARGE SCALE GENOMIC DNA]</scope>
    <source>
        <strain evidence="2">NBRC 108894</strain>
    </source>
</reference>
<evidence type="ECO:0000313" key="2">
    <source>
        <dbReference type="Proteomes" id="UP001157034"/>
    </source>
</evidence>
<keyword evidence="2" id="KW-1185">Reference proteome</keyword>
<name>A0ABQ6K2L4_9MICO</name>
<protein>
    <submittedName>
        <fullName evidence="1">Uncharacterized protein</fullName>
    </submittedName>
</protein>
<dbReference type="Proteomes" id="UP001157034">
    <property type="component" value="Unassembled WGS sequence"/>
</dbReference>
<gene>
    <name evidence="1" type="ORF">GCM10025881_06240</name>
</gene>
<accession>A0ABQ6K2L4</accession>
<organism evidence="1 2">
    <name type="scientific">Pseudolysinimonas kribbensis</name>
    <dbReference type="NCBI Taxonomy" id="433641"/>
    <lineage>
        <taxon>Bacteria</taxon>
        <taxon>Bacillati</taxon>
        <taxon>Actinomycetota</taxon>
        <taxon>Actinomycetes</taxon>
        <taxon>Micrococcales</taxon>
        <taxon>Microbacteriaceae</taxon>
        <taxon>Pseudolysinimonas</taxon>
    </lineage>
</organism>
<evidence type="ECO:0000313" key="1">
    <source>
        <dbReference type="EMBL" id="GMA93800.1"/>
    </source>
</evidence>
<dbReference type="EMBL" id="BSVB01000001">
    <property type="protein sequence ID" value="GMA93800.1"/>
    <property type="molecule type" value="Genomic_DNA"/>
</dbReference>
<comment type="caution">
    <text evidence="1">The sequence shown here is derived from an EMBL/GenBank/DDBJ whole genome shotgun (WGS) entry which is preliminary data.</text>
</comment>
<proteinExistence type="predicted"/>